<keyword evidence="11" id="KW-1185">Reference proteome</keyword>
<comment type="catalytic activity">
    <reaction evidence="8">
        <text>a uridine in RNA = a pseudouridine in RNA</text>
        <dbReference type="Rhea" id="RHEA:48348"/>
        <dbReference type="Rhea" id="RHEA-COMP:12068"/>
        <dbReference type="Rhea" id="RHEA-COMP:12069"/>
        <dbReference type="ChEBI" id="CHEBI:65314"/>
        <dbReference type="ChEBI" id="CHEBI:65315"/>
    </reaction>
</comment>
<dbReference type="InterPro" id="IPR050188">
    <property type="entry name" value="RluA_PseudoU_synthase"/>
</dbReference>
<evidence type="ECO:0000313" key="10">
    <source>
        <dbReference type="EMBL" id="ABK44633.1"/>
    </source>
</evidence>
<dbReference type="InterPro" id="IPR006145">
    <property type="entry name" value="PsdUridine_synth_RsuA/RluA"/>
</dbReference>
<reference evidence="10 11" key="2">
    <citation type="journal article" date="2012" name="Int. J. Syst. Evol. Microbiol.">
        <title>Magnetococcus marinus gen. nov., sp. nov., a marine, magnetotactic bacterium that represents a novel lineage (Magnetococcaceae fam. nov.; Magnetococcales ord. nov.) at the base of the Alphaproteobacteria.</title>
        <authorList>
            <person name="Bazylinski D.A."/>
            <person name="Williams T.J."/>
            <person name="Lefevre C.T."/>
            <person name="Berg R.J."/>
            <person name="Zhang C.L."/>
            <person name="Bowser S.S."/>
            <person name="Dean A.J."/>
            <person name="Beveridge T.J."/>
        </authorList>
    </citation>
    <scope>NUCLEOTIDE SEQUENCE [LARGE SCALE GENOMIC DNA]</scope>
    <source>
        <strain evidence="11">ATCC BAA-1437 / JCM 17883 / MC-1</strain>
    </source>
</reference>
<sequence>MFELDETAPLTTLLHADDAGQRLDKALCCHFPDLTRSTLQRWIKEERVIVDHEVAKLPSQKVRVGQHIIIYPSEPEPSTALPEEIALEILFEDEHLIVLNKPAGMVVHPGAGVNHGTLVNALLYHCGTPDNPHGGLSGIGGVIRPGIVHRLDKETSGIMVAAKQDHAHIHLSRQFEQRTIGRRYLALTRGIPQPAQGRIEGAIGRHPIHRTKMAVVEQGGRAAATRYKVLEPLGQFALIRCRLESGRTHQIRVHMTHIGHPLVGDPLYGAQHKAPSHWPPLHRQRFDQFQRQALHAHTLTFIHPHTGEEMSFKRPPPADFRQLYETLAAMAQ</sequence>
<evidence type="ECO:0000256" key="1">
    <source>
        <dbReference type="ARBA" id="ARBA00010876"/>
    </source>
</evidence>
<dbReference type="InterPro" id="IPR006225">
    <property type="entry name" value="PsdUridine_synth_RluC/D"/>
</dbReference>
<organism evidence="10 11">
    <name type="scientific">Magnetococcus marinus (strain ATCC BAA-1437 / JCM 17883 / MC-1)</name>
    <dbReference type="NCBI Taxonomy" id="156889"/>
    <lineage>
        <taxon>Bacteria</taxon>
        <taxon>Pseudomonadati</taxon>
        <taxon>Pseudomonadota</taxon>
        <taxon>Magnetococcia</taxon>
        <taxon>Magnetococcales</taxon>
        <taxon>Magnetococcaceae</taxon>
        <taxon>Magnetococcus</taxon>
    </lineage>
</organism>
<comment type="catalytic activity">
    <reaction evidence="4">
        <text>uridine(1911/1915/1917) in 23S rRNA = pseudouridine(1911/1915/1917) in 23S rRNA</text>
        <dbReference type="Rhea" id="RHEA:42524"/>
        <dbReference type="Rhea" id="RHEA-COMP:10097"/>
        <dbReference type="Rhea" id="RHEA-COMP:10098"/>
        <dbReference type="ChEBI" id="CHEBI:65314"/>
        <dbReference type="ChEBI" id="CHEBI:65315"/>
        <dbReference type="EC" id="5.4.99.23"/>
    </reaction>
</comment>
<evidence type="ECO:0000256" key="2">
    <source>
        <dbReference type="ARBA" id="ARBA00022884"/>
    </source>
</evidence>
<keyword evidence="3 8" id="KW-0413">Isomerase</keyword>
<evidence type="ECO:0000259" key="9">
    <source>
        <dbReference type="SMART" id="SM00363"/>
    </source>
</evidence>
<feature type="active site" evidence="6">
    <location>
        <position position="152"/>
    </location>
</feature>
<evidence type="ECO:0000256" key="4">
    <source>
        <dbReference type="ARBA" id="ARBA00036882"/>
    </source>
</evidence>
<dbReference type="GO" id="GO:0003723">
    <property type="term" value="F:RNA binding"/>
    <property type="evidence" value="ECO:0007669"/>
    <property type="project" value="UniProtKB-KW"/>
</dbReference>
<evidence type="ECO:0000256" key="3">
    <source>
        <dbReference type="ARBA" id="ARBA00023235"/>
    </source>
</evidence>
<dbReference type="Pfam" id="PF00849">
    <property type="entry name" value="PseudoU_synth_2"/>
    <property type="match status" value="1"/>
</dbReference>
<dbReference type="GO" id="GO:0000455">
    <property type="term" value="P:enzyme-directed rRNA pseudouridine synthesis"/>
    <property type="evidence" value="ECO:0007669"/>
    <property type="project" value="TreeGrafter"/>
</dbReference>
<dbReference type="SMART" id="SM00363">
    <property type="entry name" value="S4"/>
    <property type="match status" value="1"/>
</dbReference>
<reference evidence="11" key="1">
    <citation type="journal article" date="2009" name="Appl. Environ. Microbiol.">
        <title>Complete genome sequence of the chemolithoautotrophic marine magnetotactic coccus strain MC-1.</title>
        <authorList>
            <person name="Schubbe S."/>
            <person name="Williams T.J."/>
            <person name="Xie G."/>
            <person name="Kiss H.E."/>
            <person name="Brettin T.S."/>
            <person name="Martinez D."/>
            <person name="Ross C.A."/>
            <person name="Schuler D."/>
            <person name="Cox B.L."/>
            <person name="Nealson K.H."/>
            <person name="Bazylinski D.A."/>
        </authorList>
    </citation>
    <scope>NUCLEOTIDE SEQUENCE [LARGE SCALE GENOMIC DNA]</scope>
    <source>
        <strain evidence="11">ATCC BAA-1437 / JCM 17883 / MC-1</strain>
    </source>
</reference>
<proteinExistence type="inferred from homology"/>
<keyword evidence="2 7" id="KW-0694">RNA-binding</keyword>
<dbReference type="eggNOG" id="COG0564">
    <property type="taxonomic scope" value="Bacteria"/>
</dbReference>
<dbReference type="CDD" id="cd02869">
    <property type="entry name" value="PseudoU_synth_RluA_like"/>
    <property type="match status" value="1"/>
</dbReference>
<evidence type="ECO:0000256" key="6">
    <source>
        <dbReference type="PIRSR" id="PIRSR606225-1"/>
    </source>
</evidence>
<dbReference type="EC" id="5.4.99.-" evidence="8"/>
<dbReference type="PROSITE" id="PS01129">
    <property type="entry name" value="PSI_RLU"/>
    <property type="match status" value="1"/>
</dbReference>
<dbReference type="Proteomes" id="UP000002586">
    <property type="component" value="Chromosome"/>
</dbReference>
<dbReference type="CDD" id="cd00165">
    <property type="entry name" value="S4"/>
    <property type="match status" value="1"/>
</dbReference>
<dbReference type="InterPro" id="IPR006224">
    <property type="entry name" value="PsdUridine_synth_RluA-like_CS"/>
</dbReference>
<dbReference type="RefSeq" id="WP_011713761.1">
    <property type="nucleotide sequence ID" value="NC_008576.1"/>
</dbReference>
<dbReference type="InterPro" id="IPR036986">
    <property type="entry name" value="S4_RNA-bd_sf"/>
</dbReference>
<dbReference type="NCBIfam" id="TIGR00005">
    <property type="entry name" value="rluA_subfam"/>
    <property type="match status" value="1"/>
</dbReference>
<dbReference type="PROSITE" id="PS50889">
    <property type="entry name" value="S4"/>
    <property type="match status" value="1"/>
</dbReference>
<gene>
    <name evidence="10" type="ordered locus">Mmc1_2132</name>
</gene>
<dbReference type="SUPFAM" id="SSF55120">
    <property type="entry name" value="Pseudouridine synthase"/>
    <property type="match status" value="1"/>
</dbReference>
<dbReference type="OrthoDB" id="9807829at2"/>
<protein>
    <recommendedName>
        <fullName evidence="8">Pseudouridine synthase</fullName>
        <ecNumber evidence="8">5.4.99.-</ecNumber>
    </recommendedName>
</protein>
<dbReference type="PANTHER" id="PTHR21600">
    <property type="entry name" value="MITOCHONDRIAL RNA PSEUDOURIDINE SYNTHASE"/>
    <property type="match status" value="1"/>
</dbReference>
<dbReference type="GO" id="GO:0160140">
    <property type="term" value="F:23S rRNA pseudouridine(1911/1915/1917) synthase activity"/>
    <property type="evidence" value="ECO:0007669"/>
    <property type="project" value="UniProtKB-EC"/>
</dbReference>
<name>A0L9J0_MAGMM</name>
<dbReference type="Gene3D" id="3.10.290.10">
    <property type="entry name" value="RNA-binding S4 domain"/>
    <property type="match status" value="1"/>
</dbReference>
<evidence type="ECO:0000313" key="11">
    <source>
        <dbReference type="Proteomes" id="UP000002586"/>
    </source>
</evidence>
<dbReference type="PANTHER" id="PTHR21600:SF44">
    <property type="entry name" value="RIBOSOMAL LARGE SUBUNIT PSEUDOURIDINE SYNTHASE D"/>
    <property type="match status" value="1"/>
</dbReference>
<dbReference type="HOGENOM" id="CLU_016902_4_1_5"/>
<dbReference type="InterPro" id="IPR002942">
    <property type="entry name" value="S4_RNA-bd"/>
</dbReference>
<dbReference type="KEGG" id="mgm:Mmc1_2132"/>
<comment type="similarity">
    <text evidence="1 8">Belongs to the pseudouridine synthase RluA family.</text>
</comment>
<dbReference type="STRING" id="156889.Mmc1_2132"/>
<comment type="function">
    <text evidence="5">Responsible for synthesis of pseudouridine from uracil at positions 1911, 1915 and 1917 in 23S ribosomal RNA.</text>
</comment>
<dbReference type="SUPFAM" id="SSF55174">
    <property type="entry name" value="Alpha-L RNA-binding motif"/>
    <property type="match status" value="1"/>
</dbReference>
<evidence type="ECO:0000256" key="7">
    <source>
        <dbReference type="PROSITE-ProRule" id="PRU00182"/>
    </source>
</evidence>
<accession>A0L9J0</accession>
<dbReference type="Pfam" id="PF01479">
    <property type="entry name" value="S4"/>
    <property type="match status" value="1"/>
</dbReference>
<feature type="domain" description="RNA-binding S4" evidence="9">
    <location>
        <begin position="21"/>
        <end position="82"/>
    </location>
</feature>
<dbReference type="EMBL" id="CP000471">
    <property type="protein sequence ID" value="ABK44633.1"/>
    <property type="molecule type" value="Genomic_DNA"/>
</dbReference>
<dbReference type="AlphaFoldDB" id="A0L9J0"/>
<evidence type="ECO:0000256" key="5">
    <source>
        <dbReference type="ARBA" id="ARBA00056072"/>
    </source>
</evidence>
<evidence type="ECO:0000256" key="8">
    <source>
        <dbReference type="RuleBase" id="RU362028"/>
    </source>
</evidence>
<dbReference type="Gene3D" id="3.30.2350.10">
    <property type="entry name" value="Pseudouridine synthase"/>
    <property type="match status" value="1"/>
</dbReference>
<dbReference type="InterPro" id="IPR020103">
    <property type="entry name" value="PsdUridine_synth_cat_dom_sf"/>
</dbReference>
<dbReference type="FunFam" id="3.30.2350.10:FF:000006">
    <property type="entry name" value="Pseudouridine synthase"/>
    <property type="match status" value="1"/>
</dbReference>